<name>A0A101RPA7_9ACTN</name>
<proteinExistence type="predicted"/>
<dbReference type="Proteomes" id="UP000054375">
    <property type="component" value="Unassembled WGS sequence"/>
</dbReference>
<sequence length="141" mass="15348">MAEVMSPVVSERIWALPVSGATVKFLQYLLYRSDFGGHLPVRQKGMATEYGVTPQAISNLMAPLCELNIVLRPQNEDGNRGKGNSYRLHPLAAKYASHQDMEAAFRATIASIKAGDMPNLKLPAYRAVPPAADGRPNLQVA</sequence>
<dbReference type="EMBL" id="LMWV01000037">
    <property type="protein sequence ID" value="KUN59242.1"/>
    <property type="molecule type" value="Genomic_DNA"/>
</dbReference>
<gene>
    <name evidence="1" type="ORF">AQJ54_39960</name>
</gene>
<dbReference type="RefSeq" id="WP_062246156.1">
    <property type="nucleotide sequence ID" value="NZ_JBPJFL010000003.1"/>
</dbReference>
<reference evidence="1 2" key="1">
    <citation type="submission" date="2015-10" db="EMBL/GenBank/DDBJ databases">
        <title>Draft genome sequence of Streptomyces griseorubiginosus DSM 40469, type strain for the species Streptomyces griseorubiginosus.</title>
        <authorList>
            <person name="Ruckert C."/>
            <person name="Winkler A."/>
            <person name="Kalinowski J."/>
            <person name="Kampfer P."/>
            <person name="Glaeser S."/>
        </authorList>
    </citation>
    <scope>NUCLEOTIDE SEQUENCE [LARGE SCALE GENOMIC DNA]</scope>
    <source>
        <strain evidence="1 2">DSM 40469</strain>
    </source>
</reference>
<evidence type="ECO:0000313" key="1">
    <source>
        <dbReference type="EMBL" id="KUN59242.1"/>
    </source>
</evidence>
<evidence type="ECO:0000313" key="2">
    <source>
        <dbReference type="Proteomes" id="UP000054375"/>
    </source>
</evidence>
<accession>A0A101RPA7</accession>
<keyword evidence="2" id="KW-1185">Reference proteome</keyword>
<protein>
    <submittedName>
        <fullName evidence="1">Uncharacterized protein</fullName>
    </submittedName>
</protein>
<organism evidence="1 2">
    <name type="scientific">Streptomyces griseorubiginosus</name>
    <dbReference type="NCBI Taxonomy" id="67304"/>
    <lineage>
        <taxon>Bacteria</taxon>
        <taxon>Bacillati</taxon>
        <taxon>Actinomycetota</taxon>
        <taxon>Actinomycetes</taxon>
        <taxon>Kitasatosporales</taxon>
        <taxon>Streptomycetaceae</taxon>
        <taxon>Streptomyces</taxon>
    </lineage>
</organism>
<dbReference type="AlphaFoldDB" id="A0A101RPA7"/>
<comment type="caution">
    <text evidence="1">The sequence shown here is derived from an EMBL/GenBank/DDBJ whole genome shotgun (WGS) entry which is preliminary data.</text>
</comment>